<comment type="caution">
    <text evidence="1">The sequence shown here is derived from an EMBL/GenBank/DDBJ whole genome shotgun (WGS) entry which is preliminary data.</text>
</comment>
<organism evidence="1">
    <name type="scientific">bioreactor metagenome</name>
    <dbReference type="NCBI Taxonomy" id="1076179"/>
    <lineage>
        <taxon>unclassified sequences</taxon>
        <taxon>metagenomes</taxon>
        <taxon>ecological metagenomes</taxon>
    </lineage>
</organism>
<proteinExistence type="predicted"/>
<dbReference type="AlphaFoldDB" id="A0A645JBU5"/>
<evidence type="ECO:0008006" key="2">
    <source>
        <dbReference type="Google" id="ProtNLM"/>
    </source>
</evidence>
<reference evidence="1" key="1">
    <citation type="submission" date="2019-08" db="EMBL/GenBank/DDBJ databases">
        <authorList>
            <person name="Kucharzyk K."/>
            <person name="Murdoch R.W."/>
            <person name="Higgins S."/>
            <person name="Loffler F."/>
        </authorList>
    </citation>
    <scope>NUCLEOTIDE SEQUENCE</scope>
</reference>
<name>A0A645JBU5_9ZZZZ</name>
<accession>A0A645JBU5</accession>
<gene>
    <name evidence="1" type="ORF">SDC9_205550</name>
</gene>
<sequence>MANFTAGVRVSARNFYYEIGSFGKNVFDKKYIIDAGNSGDAIGLPTFVGGSRSVIGLTAKIGF</sequence>
<dbReference type="EMBL" id="VSSQ01129906">
    <property type="protein sequence ID" value="MPN57854.1"/>
    <property type="molecule type" value="Genomic_DNA"/>
</dbReference>
<protein>
    <recommendedName>
        <fullName evidence="2">TonB-dependent receptor-like beta-barrel domain-containing protein</fullName>
    </recommendedName>
</protein>
<evidence type="ECO:0000313" key="1">
    <source>
        <dbReference type="EMBL" id="MPN57854.1"/>
    </source>
</evidence>